<evidence type="ECO:0000256" key="1">
    <source>
        <dbReference type="SAM" id="MobiDB-lite"/>
    </source>
</evidence>
<comment type="caution">
    <text evidence="3">The sequence shown here is derived from an EMBL/GenBank/DDBJ whole genome shotgun (WGS) entry which is preliminary data.</text>
</comment>
<dbReference type="InterPro" id="IPR018253">
    <property type="entry name" value="DnaJ_domain_CS"/>
</dbReference>
<dbReference type="AlphaFoldDB" id="A0A9W7DJD6"/>
<dbReference type="InterPro" id="IPR036869">
    <property type="entry name" value="J_dom_sf"/>
</dbReference>
<keyword evidence="4" id="KW-1185">Reference proteome</keyword>
<feature type="region of interest" description="Disordered" evidence="1">
    <location>
        <begin position="797"/>
        <end position="816"/>
    </location>
</feature>
<feature type="compositionally biased region" description="Acidic residues" evidence="1">
    <location>
        <begin position="415"/>
        <end position="434"/>
    </location>
</feature>
<name>A0A9W7DJD6_AMBMO</name>
<dbReference type="SMART" id="SM00271">
    <property type="entry name" value="DnaJ"/>
    <property type="match status" value="1"/>
</dbReference>
<dbReference type="SUPFAM" id="SSF46565">
    <property type="entry name" value="Chaperone J-domain"/>
    <property type="match status" value="1"/>
</dbReference>
<evidence type="ECO:0000313" key="4">
    <source>
        <dbReference type="Proteomes" id="UP001165063"/>
    </source>
</evidence>
<feature type="compositionally biased region" description="Basic and acidic residues" evidence="1">
    <location>
        <begin position="651"/>
        <end position="664"/>
    </location>
</feature>
<feature type="region of interest" description="Disordered" evidence="1">
    <location>
        <begin position="401"/>
        <end position="506"/>
    </location>
</feature>
<feature type="compositionally biased region" description="Polar residues" evidence="1">
    <location>
        <begin position="971"/>
        <end position="980"/>
    </location>
</feature>
<dbReference type="OrthoDB" id="110024at2759"/>
<feature type="compositionally biased region" description="Acidic residues" evidence="1">
    <location>
        <begin position="173"/>
        <end position="184"/>
    </location>
</feature>
<gene>
    <name evidence="3" type="ORF">Amon01_000342200</name>
</gene>
<evidence type="ECO:0000313" key="3">
    <source>
        <dbReference type="EMBL" id="GMG27346.1"/>
    </source>
</evidence>
<dbReference type="InterPro" id="IPR001623">
    <property type="entry name" value="DnaJ_domain"/>
</dbReference>
<feature type="compositionally biased region" description="Polar residues" evidence="1">
    <location>
        <begin position="666"/>
        <end position="677"/>
    </location>
</feature>
<feature type="compositionally biased region" description="Low complexity" evidence="1">
    <location>
        <begin position="519"/>
        <end position="533"/>
    </location>
</feature>
<feature type="compositionally biased region" description="Polar residues" evidence="1">
    <location>
        <begin position="534"/>
        <end position="544"/>
    </location>
</feature>
<feature type="compositionally biased region" description="Basic and acidic residues" evidence="1">
    <location>
        <begin position="472"/>
        <end position="489"/>
    </location>
</feature>
<dbReference type="Proteomes" id="UP001165063">
    <property type="component" value="Unassembled WGS sequence"/>
</dbReference>
<organism evidence="3 4">
    <name type="scientific">Ambrosiozyma monospora</name>
    <name type="common">Yeast</name>
    <name type="synonym">Endomycopsis monosporus</name>
    <dbReference type="NCBI Taxonomy" id="43982"/>
    <lineage>
        <taxon>Eukaryota</taxon>
        <taxon>Fungi</taxon>
        <taxon>Dikarya</taxon>
        <taxon>Ascomycota</taxon>
        <taxon>Saccharomycotina</taxon>
        <taxon>Pichiomycetes</taxon>
        <taxon>Pichiales</taxon>
        <taxon>Pichiaceae</taxon>
        <taxon>Ambrosiozyma</taxon>
    </lineage>
</organism>
<feature type="compositionally biased region" description="Basic and acidic residues" evidence="1">
    <location>
        <begin position="943"/>
        <end position="952"/>
    </location>
</feature>
<dbReference type="Pfam" id="PF00226">
    <property type="entry name" value="DnaJ"/>
    <property type="match status" value="1"/>
</dbReference>
<dbReference type="PANTHER" id="PTHR44272:SF3">
    <property type="entry name" value="J DOMAIN-CONTAINING PROTEIN"/>
    <property type="match status" value="1"/>
</dbReference>
<protein>
    <submittedName>
        <fullName evidence="3">Unnamed protein product</fullName>
    </submittedName>
</protein>
<feature type="compositionally biased region" description="Polar residues" evidence="1">
    <location>
        <begin position="564"/>
        <end position="579"/>
    </location>
</feature>
<dbReference type="PRINTS" id="PR00625">
    <property type="entry name" value="JDOMAIN"/>
</dbReference>
<dbReference type="CDD" id="cd06257">
    <property type="entry name" value="DnaJ"/>
    <property type="match status" value="1"/>
</dbReference>
<feature type="compositionally biased region" description="Low complexity" evidence="1">
    <location>
        <begin position="92"/>
        <end position="108"/>
    </location>
</feature>
<feature type="region of interest" description="Disordered" evidence="1">
    <location>
        <begin position="933"/>
        <end position="983"/>
    </location>
</feature>
<sequence>MDHYKVLNVAQTATPDEIKKAYRKLALKYHPDKNQSKDAEEQFKKISESYSVLSDPTKKRTYDFNLKTSKPTTSNYGPSFTRSTPAYSSTFSAQANRNDNNSSNNQKSYPDPTADYERAKQKYYDASKKRQEEQRKAYEQQQQQRQRQQKQKQRAYGWANTNGFPRYSTYGADESEDSSDNLDGDFDFDPFGEFDREFFRRYGYGTNTGSARTSSTRTYTYNQYNREEKKGNTGFRGSGYFKTTLGDDFEKRRERYRQSRRKEEQQEEDEQQKPKQNSQQRQEKEAHVDPKPDLHSTNDGKWSRSRSSYSFKAGEKTYTGPTPFVKKTSATDSAPNVEEQKQQHQQHQQGDQSKQEIGSTDDNHPKCAVDDNNGTSPQYHAQAYPDLGVYTDAYSAQQQKVNSEASLGYESDLQHEDEGEYEKDDEDEDDDDDGEKGTNYFEQSSFQGHLFGQSTSSADDDENPGEPVNATEFRDDADSSFFDDLRDSFKPSSTTADKNNCPSNSTAYFTASVATATAAAAAAAASHFAGYSAKSDNGPSTRSQRYGKHGSTQDDPIELDSESEINPVQSHVSQQQRPLSPTPILVPDDTPPITHLPTGPRRQRWMDRQRRNQRQRAGVPNLQARQPTRHWMPTSPLRSPIRSEAGSSTGTERERSRSPFKEQEQEQGPKSQPINANRSKKARVDNGSGSGFGYHSFVPNGGVAGKSSSVLGSTTSVNSGVDSQQSSGAPASTVIDEDNEPDIIDLEELHNNLPDVEKEEMNIRSSKKQKQSNVTPDVVGSEFVNLYNMKVKLDKRNVTGNGESDDTSPFKRSADHIDSIDDELMSDGEDIVNVEMSSKPNDNDAHFEDNENSNHINVERANESSEPNQNPDQTTDAFKMGNMAHVTPLTQTNGNFNMDPLKQQLDRDSSETIKRAKTNEDGAYVDTSFNVDLGSANSIPRPDYIHKQRSSEGSEPDSNNDEIRMTDQTDESSIPLNQPVNKREFQRRKFPYSASTNTAVLTTEQLGSLSLQRKQEIENAIPVIPHLRDESPEETVQKLDIYFNQLEHFKQLVENYRAERLECEKVAFSKLRNDAFSGSFEDTDDIAQKWKNYANVLFKTERSDDEVYKIESKVRGLHKEVLMGVSLWMQRH</sequence>
<feature type="compositionally biased region" description="Basic and acidic residues" evidence="1">
    <location>
        <begin position="115"/>
        <end position="138"/>
    </location>
</feature>
<feature type="domain" description="J" evidence="2">
    <location>
        <begin position="2"/>
        <end position="66"/>
    </location>
</feature>
<feature type="compositionally biased region" description="Low complexity" evidence="1">
    <location>
        <begin position="343"/>
        <end position="352"/>
    </location>
</feature>
<reference evidence="3" key="1">
    <citation type="submission" date="2023-04" db="EMBL/GenBank/DDBJ databases">
        <title>Ambrosiozyma monospora NBRC 1965.</title>
        <authorList>
            <person name="Ichikawa N."/>
            <person name="Sato H."/>
            <person name="Tonouchi N."/>
        </authorList>
    </citation>
    <scope>NUCLEOTIDE SEQUENCE</scope>
    <source>
        <strain evidence="3">NBRC 1965</strain>
    </source>
</reference>
<feature type="compositionally biased region" description="Polar residues" evidence="1">
    <location>
        <begin position="706"/>
        <end position="730"/>
    </location>
</feature>
<feature type="compositionally biased region" description="Basic and acidic residues" evidence="1">
    <location>
        <begin position="248"/>
        <end position="264"/>
    </location>
</feature>
<dbReference type="EMBL" id="BSXU01001427">
    <property type="protein sequence ID" value="GMG27346.1"/>
    <property type="molecule type" value="Genomic_DNA"/>
</dbReference>
<dbReference type="InterPro" id="IPR052812">
    <property type="entry name" value="Plant_DnaJ_domain"/>
</dbReference>
<feature type="region of interest" description="Disordered" evidence="1">
    <location>
        <begin position="47"/>
        <end position="184"/>
    </location>
</feature>
<accession>A0A9W7DJD6</accession>
<dbReference type="Gene3D" id="1.10.287.110">
    <property type="entry name" value="DnaJ domain"/>
    <property type="match status" value="1"/>
</dbReference>
<dbReference type="PROSITE" id="PS00636">
    <property type="entry name" value="DNAJ_1"/>
    <property type="match status" value="1"/>
</dbReference>
<feature type="compositionally biased region" description="Polar residues" evidence="1">
    <location>
        <begin position="440"/>
        <end position="457"/>
    </location>
</feature>
<proteinExistence type="predicted"/>
<feature type="region of interest" description="Disordered" evidence="1">
    <location>
        <begin position="519"/>
        <end position="735"/>
    </location>
</feature>
<evidence type="ECO:0000259" key="2">
    <source>
        <dbReference type="PROSITE" id="PS50076"/>
    </source>
</evidence>
<dbReference type="PROSITE" id="PS50076">
    <property type="entry name" value="DNAJ_2"/>
    <property type="match status" value="1"/>
</dbReference>
<dbReference type="PANTHER" id="PTHR44272">
    <property type="entry name" value="DNAJ DOMAIN (PROKARYOTIC HEAT SHOCK PROTEIN)"/>
    <property type="match status" value="1"/>
</dbReference>
<feature type="compositionally biased region" description="Polar residues" evidence="1">
    <location>
        <begin position="490"/>
        <end position="504"/>
    </location>
</feature>
<feature type="region of interest" description="Disordered" evidence="1">
    <location>
        <begin position="223"/>
        <end position="383"/>
    </location>
</feature>
<feature type="compositionally biased region" description="Basic and acidic residues" evidence="1">
    <location>
        <begin position="281"/>
        <end position="302"/>
    </location>
</feature>
<feature type="compositionally biased region" description="Polar residues" evidence="1">
    <location>
        <begin position="66"/>
        <end position="91"/>
    </location>
</feature>